<dbReference type="Proteomes" id="UP000640489">
    <property type="component" value="Unassembled WGS sequence"/>
</dbReference>
<name>A0A930VKP5_9ACTN</name>
<evidence type="ECO:0000313" key="3">
    <source>
        <dbReference type="Proteomes" id="UP000640489"/>
    </source>
</evidence>
<comment type="caution">
    <text evidence="2">The sequence shown here is derived from an EMBL/GenBank/DDBJ whole genome shotgun (WGS) entry which is preliminary data.</text>
</comment>
<feature type="transmembrane region" description="Helical" evidence="1">
    <location>
        <begin position="181"/>
        <end position="205"/>
    </location>
</feature>
<feature type="transmembrane region" description="Helical" evidence="1">
    <location>
        <begin position="118"/>
        <end position="136"/>
    </location>
</feature>
<proteinExistence type="predicted"/>
<sequence length="222" mass="24264">MSPRAARAWHLLTFLVAAFALVFQLVLVLRGGRVLDETNAPSTGEHVRRYFFYFTIQSNIAVAWVTALLAAGRESDTRSFRVLRLDAVLAIAVTGVVHFVLLRPLLDLHGADYVADKLLHMAVPALAVVGWLVFGPRGLLARPDVLPALVWPVLYLLLILTTGPVFDWYPYPFLDVAEHGLGVVLLNSLGITVLFVAFASGLVWLDGRLPGINSGDREGARA</sequence>
<dbReference type="InterPro" id="IPR049713">
    <property type="entry name" value="Pr6Pr-like"/>
</dbReference>
<feature type="transmembrane region" description="Helical" evidence="1">
    <location>
        <begin position="83"/>
        <end position="106"/>
    </location>
</feature>
<gene>
    <name evidence="2" type="ORF">ISU07_21200</name>
</gene>
<dbReference type="RefSeq" id="WP_194708836.1">
    <property type="nucleotide sequence ID" value="NZ_JADKPN010000017.1"/>
</dbReference>
<dbReference type="EMBL" id="JADKPN010000017">
    <property type="protein sequence ID" value="MBF4765655.1"/>
    <property type="molecule type" value="Genomic_DNA"/>
</dbReference>
<organism evidence="2 3">
    <name type="scientific">Nocardioides islandensis</name>
    <dbReference type="NCBI Taxonomy" id="433663"/>
    <lineage>
        <taxon>Bacteria</taxon>
        <taxon>Bacillati</taxon>
        <taxon>Actinomycetota</taxon>
        <taxon>Actinomycetes</taxon>
        <taxon>Propionibacteriales</taxon>
        <taxon>Nocardioidaceae</taxon>
        <taxon>Nocardioides</taxon>
    </lineage>
</organism>
<feature type="transmembrane region" description="Helical" evidence="1">
    <location>
        <begin position="148"/>
        <end position="169"/>
    </location>
</feature>
<feature type="transmembrane region" description="Helical" evidence="1">
    <location>
        <begin position="50"/>
        <end position="71"/>
    </location>
</feature>
<keyword evidence="1" id="KW-1133">Transmembrane helix</keyword>
<dbReference type="NCBIfam" id="NF038065">
    <property type="entry name" value="Pr6Pr"/>
    <property type="match status" value="1"/>
</dbReference>
<dbReference type="AlphaFoldDB" id="A0A930VKP5"/>
<reference evidence="2" key="1">
    <citation type="submission" date="2020-11" db="EMBL/GenBank/DDBJ databases">
        <title>Nocardioides sp. nov., isolated from Soil of Cynanchum wilfordii Hemsley rhizosphere.</title>
        <authorList>
            <person name="Lee J.-S."/>
            <person name="Suh M.K."/>
            <person name="Kim J.-S."/>
        </authorList>
    </citation>
    <scope>NUCLEOTIDE SEQUENCE</scope>
    <source>
        <strain evidence="2">KCTC 19275</strain>
    </source>
</reference>
<keyword evidence="1" id="KW-0812">Transmembrane</keyword>
<protein>
    <submittedName>
        <fullName evidence="2">Pr6Pr family membrane protein</fullName>
    </submittedName>
</protein>
<evidence type="ECO:0000256" key="1">
    <source>
        <dbReference type="SAM" id="Phobius"/>
    </source>
</evidence>
<accession>A0A930VKP5</accession>
<feature type="transmembrane region" description="Helical" evidence="1">
    <location>
        <begin position="12"/>
        <end position="30"/>
    </location>
</feature>
<evidence type="ECO:0000313" key="2">
    <source>
        <dbReference type="EMBL" id="MBF4765655.1"/>
    </source>
</evidence>
<keyword evidence="1" id="KW-0472">Membrane</keyword>
<keyword evidence="3" id="KW-1185">Reference proteome</keyword>